<comment type="caution">
    <text evidence="2">The sequence shown here is derived from an EMBL/GenBank/DDBJ whole genome shotgun (WGS) entry which is preliminary data.</text>
</comment>
<accession>A0A024H9G0</accession>
<dbReference type="EMBL" id="CAQI01000061">
    <property type="protein sequence ID" value="CCQ48541.1"/>
    <property type="molecule type" value="Genomic_DNA"/>
</dbReference>
<keyword evidence="3" id="KW-1185">Reference proteome</keyword>
<sequence>MVFIWGFWPPAVTSSSLSPSRRLRKQYTSTGATANPLPKGPWGPGFSAKSRTTALQQPSAVVLLPCVLHHCPDSARPNQRVGGEAATPGG</sequence>
<proteinExistence type="predicted"/>
<protein>
    <submittedName>
        <fullName evidence="2">Uncharacterized protein</fullName>
    </submittedName>
</protein>
<name>A0A024H9G0_9MICC</name>
<evidence type="ECO:0000313" key="3">
    <source>
        <dbReference type="Proteomes" id="UP000035722"/>
    </source>
</evidence>
<organism evidence="2 3">
    <name type="scientific">Pseudarthrobacter siccitolerans</name>
    <dbReference type="NCBI Taxonomy" id="861266"/>
    <lineage>
        <taxon>Bacteria</taxon>
        <taxon>Bacillati</taxon>
        <taxon>Actinomycetota</taxon>
        <taxon>Actinomycetes</taxon>
        <taxon>Micrococcales</taxon>
        <taxon>Micrococcaceae</taxon>
        <taxon>Pseudarthrobacter</taxon>
    </lineage>
</organism>
<dbReference type="AlphaFoldDB" id="A0A024H9G0"/>
<feature type="region of interest" description="Disordered" evidence="1">
    <location>
        <begin position="13"/>
        <end position="50"/>
    </location>
</feature>
<reference evidence="3" key="1">
    <citation type="journal article" date="2014" name="Genome Announc.">
        <title>Genome Sequence of Arthrobacter siccitolerans 4J27, a Xeroprotectant-Producing Desiccation-Tolerant Microorganism.</title>
        <authorList>
            <person name="Manzanera M."/>
            <person name="Santa-Cruz-Calvo L."/>
            <person name="Vilchez J.I."/>
            <person name="Garcia-Fontana C."/>
            <person name="Silva-Castro G.A."/>
            <person name="Calvo C."/>
            <person name="Gonzalez-Lopez J."/>
        </authorList>
    </citation>
    <scope>NUCLEOTIDE SEQUENCE [LARGE SCALE GENOMIC DNA]</scope>
    <source>
        <strain evidence="3">4J27</strain>
    </source>
</reference>
<evidence type="ECO:0000256" key="1">
    <source>
        <dbReference type="SAM" id="MobiDB-lite"/>
    </source>
</evidence>
<dbReference type="Proteomes" id="UP000035722">
    <property type="component" value="Unassembled WGS sequence"/>
</dbReference>
<evidence type="ECO:0000313" key="2">
    <source>
        <dbReference type="EMBL" id="CCQ48541.1"/>
    </source>
</evidence>
<gene>
    <name evidence="2" type="ORF">ARTSIC4J27_4548</name>
</gene>